<proteinExistence type="predicted"/>
<protein>
    <submittedName>
        <fullName evidence="2">Uncharacterized protein</fullName>
    </submittedName>
</protein>
<dbReference type="RefSeq" id="WP_093752769.1">
    <property type="nucleotide sequence ID" value="NZ_BSYN01000006.1"/>
</dbReference>
<dbReference type="EMBL" id="FNNG01000006">
    <property type="protein sequence ID" value="SDX08471.1"/>
    <property type="molecule type" value="Genomic_DNA"/>
</dbReference>
<dbReference type="OrthoDB" id="1954971at2"/>
<sequence length="126" mass="14662">MLNYIQRLLIPLLIVNIVGYILVVLKEKMYLKNNIIIIDNKHVTPQHLDKADLKEFIIDGTRVKAGDEIKIITKTKDKFEGILIGAIRSERAILMVTYKNEIKKLNVDNIIKFKIISRYGQFFSFL</sequence>
<dbReference type="Proteomes" id="UP000198828">
    <property type="component" value="Unassembled WGS sequence"/>
</dbReference>
<feature type="transmembrane region" description="Helical" evidence="1">
    <location>
        <begin position="6"/>
        <end position="25"/>
    </location>
</feature>
<gene>
    <name evidence="2" type="ORF">SAMN05660923_01718</name>
</gene>
<keyword evidence="1" id="KW-1133">Transmembrane helix</keyword>
<evidence type="ECO:0000313" key="2">
    <source>
        <dbReference type="EMBL" id="SDX08471.1"/>
    </source>
</evidence>
<dbReference type="AlphaFoldDB" id="A0A1H2YTT3"/>
<organism evidence="2 3">
    <name type="scientific">Tepidimicrobium xylanilyticum</name>
    <dbReference type="NCBI Taxonomy" id="1123352"/>
    <lineage>
        <taxon>Bacteria</taxon>
        <taxon>Bacillati</taxon>
        <taxon>Bacillota</taxon>
        <taxon>Tissierellia</taxon>
        <taxon>Tissierellales</taxon>
        <taxon>Tepidimicrobiaceae</taxon>
        <taxon>Tepidimicrobium</taxon>
    </lineage>
</organism>
<accession>A0A1H2YTT3</accession>
<name>A0A1H2YTT3_9FIRM</name>
<keyword evidence="1" id="KW-0472">Membrane</keyword>
<evidence type="ECO:0000313" key="3">
    <source>
        <dbReference type="Proteomes" id="UP000198828"/>
    </source>
</evidence>
<evidence type="ECO:0000256" key="1">
    <source>
        <dbReference type="SAM" id="Phobius"/>
    </source>
</evidence>
<keyword evidence="1" id="KW-0812">Transmembrane</keyword>
<reference evidence="2 3" key="1">
    <citation type="submission" date="2016-10" db="EMBL/GenBank/DDBJ databases">
        <authorList>
            <person name="de Groot N.N."/>
        </authorList>
    </citation>
    <scope>NUCLEOTIDE SEQUENCE [LARGE SCALE GENOMIC DNA]</scope>
    <source>
        <strain evidence="2 3">DSM 23310</strain>
    </source>
</reference>
<keyword evidence="3" id="KW-1185">Reference proteome</keyword>